<dbReference type="SUPFAM" id="SSF52200">
    <property type="entry name" value="Toll/Interleukin receptor TIR domain"/>
    <property type="match status" value="1"/>
</dbReference>
<name>A0A7S2WIR9_9STRA</name>
<feature type="region of interest" description="Disordered" evidence="1">
    <location>
        <begin position="1"/>
        <end position="21"/>
    </location>
</feature>
<evidence type="ECO:0000256" key="1">
    <source>
        <dbReference type="SAM" id="MobiDB-lite"/>
    </source>
</evidence>
<gene>
    <name evidence="3" type="ORF">QSP1433_LOCUS10571</name>
</gene>
<reference evidence="3" key="1">
    <citation type="submission" date="2021-01" db="EMBL/GenBank/DDBJ databases">
        <authorList>
            <person name="Corre E."/>
            <person name="Pelletier E."/>
            <person name="Niang G."/>
            <person name="Scheremetjew M."/>
            <person name="Finn R."/>
            <person name="Kale V."/>
            <person name="Holt S."/>
            <person name="Cochrane G."/>
            <person name="Meng A."/>
            <person name="Brown T."/>
            <person name="Cohen L."/>
        </authorList>
    </citation>
    <scope>NUCLEOTIDE SEQUENCE</scope>
    <source>
        <strain evidence="3">NY070348D</strain>
    </source>
</reference>
<evidence type="ECO:0000313" key="3">
    <source>
        <dbReference type="EMBL" id="CAD9690306.1"/>
    </source>
</evidence>
<dbReference type="AlphaFoldDB" id="A0A7S2WIR9"/>
<organism evidence="3">
    <name type="scientific">Mucochytrium quahogii</name>
    <dbReference type="NCBI Taxonomy" id="96639"/>
    <lineage>
        <taxon>Eukaryota</taxon>
        <taxon>Sar</taxon>
        <taxon>Stramenopiles</taxon>
        <taxon>Bigyra</taxon>
        <taxon>Labyrinthulomycetes</taxon>
        <taxon>Thraustochytrida</taxon>
        <taxon>Thraustochytriidae</taxon>
        <taxon>Mucochytrium</taxon>
    </lineage>
</organism>
<evidence type="ECO:0000259" key="2">
    <source>
        <dbReference type="Pfam" id="PF13676"/>
    </source>
</evidence>
<feature type="domain" description="TIR" evidence="2">
    <location>
        <begin position="343"/>
        <end position="441"/>
    </location>
</feature>
<dbReference type="InterPro" id="IPR000157">
    <property type="entry name" value="TIR_dom"/>
</dbReference>
<protein>
    <recommendedName>
        <fullName evidence="2">TIR domain-containing protein</fullName>
    </recommendedName>
</protein>
<dbReference type="EMBL" id="HBHK01016833">
    <property type="protein sequence ID" value="CAD9690306.1"/>
    <property type="molecule type" value="Transcribed_RNA"/>
</dbReference>
<accession>A0A7S2WIR9</accession>
<dbReference type="Gene3D" id="3.40.50.10140">
    <property type="entry name" value="Toll/interleukin-1 receptor homology (TIR) domain"/>
    <property type="match status" value="1"/>
</dbReference>
<dbReference type="GO" id="GO:0007165">
    <property type="term" value="P:signal transduction"/>
    <property type="evidence" value="ECO:0007669"/>
    <property type="project" value="InterPro"/>
</dbReference>
<proteinExistence type="predicted"/>
<dbReference type="InterPro" id="IPR035897">
    <property type="entry name" value="Toll_tir_struct_dom_sf"/>
</dbReference>
<dbReference type="Pfam" id="PF13676">
    <property type="entry name" value="TIR_2"/>
    <property type="match status" value="1"/>
</dbReference>
<sequence length="536" mass="61110">MIGRLSQRLSGRKSVNADGATAVSKDESARAFVESQTDDSISIGYNLPEKYKEKLVMVAVSIPRLEEEMEKAQPKRGANGVRANLKGVELLEEMKRKTKIEKRVFSEIQELFGLRTTPCFTLMAFRETSTPDEDRFAPLSSGFQPTRVGGRDGIITLSHLPPDTELNIYFYFNVSMEGSDNPRLHYAPKYTIFVGKVKTNKPEWVIVLEQNGLSSLTGLFLRQRLTSYEAWAQIVDNKQALEKYGIDQHSAAKLGKILAKRGFITADEKRSLEKQREGLLVTVRELISEAPKGFYRGQLVTSEHDSGVVVKVDKNHLMVRFGKNDAPERVAKEDVKPGKWNLFLSHAQLEAQNQVSNLHMLLWEKGIRSWYDMDAEELHTCDMFNGVKDADFFCVYLTKSYCERYFCRLEASVAMQLKKKLLVVYESDPRHGGTSDYVELVNMATHKYPEYRDWLLSTEAMPMARRVFQRKGMIQELCTRCGVVPEISSSNENIQSGTEAELREEISSLQEEVTTLWSVVDKLQQEMETMKKTCRS</sequence>